<dbReference type="InterPro" id="IPR036397">
    <property type="entry name" value="RNaseH_sf"/>
</dbReference>
<dbReference type="SUPFAM" id="SSF53098">
    <property type="entry name" value="Ribonuclease H-like"/>
    <property type="match status" value="1"/>
</dbReference>
<dbReference type="InterPro" id="IPR012337">
    <property type="entry name" value="RNaseH-like_sf"/>
</dbReference>
<dbReference type="Proteomes" id="UP000765509">
    <property type="component" value="Unassembled WGS sequence"/>
</dbReference>
<dbReference type="AlphaFoldDB" id="A0A9Q3JU42"/>
<dbReference type="OrthoDB" id="2273864at2759"/>
<dbReference type="GO" id="GO:0003676">
    <property type="term" value="F:nucleic acid binding"/>
    <property type="evidence" value="ECO:0007669"/>
    <property type="project" value="InterPro"/>
</dbReference>
<accession>A0A9Q3JU42</accession>
<gene>
    <name evidence="1" type="ORF">O181_108333</name>
</gene>
<evidence type="ECO:0000313" key="1">
    <source>
        <dbReference type="EMBL" id="MBW0568618.1"/>
    </source>
</evidence>
<evidence type="ECO:0008006" key="3">
    <source>
        <dbReference type="Google" id="ProtNLM"/>
    </source>
</evidence>
<proteinExistence type="predicted"/>
<comment type="caution">
    <text evidence="1">The sequence shown here is derived from an EMBL/GenBank/DDBJ whole genome shotgun (WGS) entry which is preliminary data.</text>
</comment>
<name>A0A9Q3JU42_9BASI</name>
<organism evidence="1 2">
    <name type="scientific">Austropuccinia psidii MF-1</name>
    <dbReference type="NCBI Taxonomy" id="1389203"/>
    <lineage>
        <taxon>Eukaryota</taxon>
        <taxon>Fungi</taxon>
        <taxon>Dikarya</taxon>
        <taxon>Basidiomycota</taxon>
        <taxon>Pucciniomycotina</taxon>
        <taxon>Pucciniomycetes</taxon>
        <taxon>Pucciniales</taxon>
        <taxon>Sphaerophragmiaceae</taxon>
        <taxon>Austropuccinia</taxon>
    </lineage>
</organism>
<keyword evidence="2" id="KW-1185">Reference proteome</keyword>
<dbReference type="Gene3D" id="3.30.420.10">
    <property type="entry name" value="Ribonuclease H-like superfamily/Ribonuclease H"/>
    <property type="match status" value="1"/>
</dbReference>
<evidence type="ECO:0000313" key="2">
    <source>
        <dbReference type="Proteomes" id="UP000765509"/>
    </source>
</evidence>
<protein>
    <recommendedName>
        <fullName evidence="3">Integrase catalytic domain-containing protein</fullName>
    </recommendedName>
</protein>
<reference evidence="1" key="1">
    <citation type="submission" date="2021-03" db="EMBL/GenBank/DDBJ databases">
        <title>Draft genome sequence of rust myrtle Austropuccinia psidii MF-1, a brazilian biotype.</title>
        <authorList>
            <person name="Quecine M.C."/>
            <person name="Pachon D.M.R."/>
            <person name="Bonatelli M.L."/>
            <person name="Correr F.H."/>
            <person name="Franceschini L.M."/>
            <person name="Leite T.F."/>
            <person name="Margarido G.R.A."/>
            <person name="Almeida C.A."/>
            <person name="Ferrarezi J.A."/>
            <person name="Labate C.A."/>
        </authorList>
    </citation>
    <scope>NUCLEOTIDE SEQUENCE</scope>
    <source>
        <strain evidence="1">MF-1</strain>
    </source>
</reference>
<sequence>MDWVTGLVPGGKQNFNSFLVIFDRYRKTLNCLPCHNEDTEMDEALLLCNNIISTCGVPNIIICERDPKFTLEFWTNLYDILGTKI</sequence>
<dbReference type="EMBL" id="AVOT02082962">
    <property type="protein sequence ID" value="MBW0568618.1"/>
    <property type="molecule type" value="Genomic_DNA"/>
</dbReference>